<sequence length="186" mass="20154">MIKKIIVPAILMAHSMTAYAGGAIDFSLSNDSIRVEHDAVLVGTGAHLTTGFLYNEEESNWAVTAGFNAVDATMANQELIGGVGFKGMVLSTDVEDLTFAAGVGGFLRWQPDFMNGLGLEGEAYLAPSILSFGELTYAHELVGRITYKVLPQARIFVGYHDVSASYEDVNDVEIDSTFHLGFRMTY</sequence>
<proteinExistence type="predicted"/>
<keyword evidence="3" id="KW-1185">Reference proteome</keyword>
<protein>
    <submittedName>
        <fullName evidence="2">YfaZ</fullName>
    </submittedName>
</protein>
<evidence type="ECO:0000313" key="3">
    <source>
        <dbReference type="Proteomes" id="UP000295793"/>
    </source>
</evidence>
<dbReference type="Proteomes" id="UP000295793">
    <property type="component" value="Unassembled WGS sequence"/>
</dbReference>
<evidence type="ECO:0000313" key="2">
    <source>
        <dbReference type="EMBL" id="TCS42469.1"/>
    </source>
</evidence>
<dbReference type="InterPro" id="IPR009998">
    <property type="entry name" value="YfaZ"/>
</dbReference>
<feature type="chain" id="PRO_5020903672" evidence="1">
    <location>
        <begin position="21"/>
        <end position="186"/>
    </location>
</feature>
<keyword evidence="1" id="KW-0732">Signal</keyword>
<name>A0A4R3IAF9_9GAMM</name>
<dbReference type="AlphaFoldDB" id="A0A4R3IAF9"/>
<dbReference type="RefSeq" id="WP_132700387.1">
    <property type="nucleotide sequence ID" value="NZ_SLZR01000003.1"/>
</dbReference>
<comment type="caution">
    <text evidence="2">The sequence shown here is derived from an EMBL/GenBank/DDBJ whole genome shotgun (WGS) entry which is preliminary data.</text>
</comment>
<reference evidence="2 3" key="1">
    <citation type="submission" date="2019-03" db="EMBL/GenBank/DDBJ databases">
        <title>Genomic Encyclopedia of Archaeal and Bacterial Type Strains, Phase II (KMG-II): from individual species to whole genera.</title>
        <authorList>
            <person name="Goeker M."/>
        </authorList>
    </citation>
    <scope>NUCLEOTIDE SEQUENCE [LARGE SCALE GENOMIC DNA]</scope>
    <source>
        <strain evidence="2 3">DSM 15388</strain>
    </source>
</reference>
<accession>A0A4R3IAF9</accession>
<dbReference type="OrthoDB" id="6119976at2"/>
<feature type="signal peptide" evidence="1">
    <location>
        <begin position="1"/>
        <end position="20"/>
    </location>
</feature>
<dbReference type="EMBL" id="SLZR01000003">
    <property type="protein sequence ID" value="TCS42469.1"/>
    <property type="molecule type" value="Genomic_DNA"/>
</dbReference>
<gene>
    <name evidence="2" type="ORF">BCF53_103130</name>
</gene>
<evidence type="ECO:0000256" key="1">
    <source>
        <dbReference type="SAM" id="SignalP"/>
    </source>
</evidence>
<dbReference type="Pfam" id="PF07437">
    <property type="entry name" value="YfaZ"/>
    <property type="match status" value="1"/>
</dbReference>
<organism evidence="2 3">
    <name type="scientific">Reinekea marinisedimentorum</name>
    <dbReference type="NCBI Taxonomy" id="230495"/>
    <lineage>
        <taxon>Bacteria</taxon>
        <taxon>Pseudomonadati</taxon>
        <taxon>Pseudomonadota</taxon>
        <taxon>Gammaproteobacteria</taxon>
        <taxon>Oceanospirillales</taxon>
        <taxon>Saccharospirillaceae</taxon>
        <taxon>Reinekea</taxon>
    </lineage>
</organism>